<dbReference type="HOGENOM" id="CLU_2638844_0_0_1"/>
<proteinExistence type="predicted"/>
<organism evidence="2 3">
    <name type="scientific">Penicillium oxalicum (strain 114-2 / CGMCC 5302)</name>
    <name type="common">Penicillium decumbens</name>
    <dbReference type="NCBI Taxonomy" id="933388"/>
    <lineage>
        <taxon>Eukaryota</taxon>
        <taxon>Fungi</taxon>
        <taxon>Dikarya</taxon>
        <taxon>Ascomycota</taxon>
        <taxon>Pezizomycotina</taxon>
        <taxon>Eurotiomycetes</taxon>
        <taxon>Eurotiomycetidae</taxon>
        <taxon>Eurotiales</taxon>
        <taxon>Aspergillaceae</taxon>
        <taxon>Penicillium</taxon>
    </lineage>
</organism>
<dbReference type="EMBL" id="KB644412">
    <property type="protein sequence ID" value="EPS30215.1"/>
    <property type="molecule type" value="Genomic_DNA"/>
</dbReference>
<dbReference type="AlphaFoldDB" id="S7ZHS4"/>
<evidence type="ECO:0000313" key="2">
    <source>
        <dbReference type="EMBL" id="EPS30215.1"/>
    </source>
</evidence>
<protein>
    <submittedName>
        <fullName evidence="2">Uncharacterized protein</fullName>
    </submittedName>
</protein>
<accession>S7ZHS4</accession>
<feature type="compositionally biased region" description="Basic and acidic residues" evidence="1">
    <location>
        <begin position="1"/>
        <end position="16"/>
    </location>
</feature>
<evidence type="ECO:0000313" key="3">
    <source>
        <dbReference type="Proteomes" id="UP000019376"/>
    </source>
</evidence>
<name>S7ZHS4_PENO1</name>
<keyword evidence="3" id="KW-1185">Reference proteome</keyword>
<feature type="region of interest" description="Disordered" evidence="1">
    <location>
        <begin position="1"/>
        <end position="77"/>
    </location>
</feature>
<gene>
    <name evidence="2" type="ORF">PDE_05165</name>
</gene>
<feature type="compositionally biased region" description="Basic and acidic residues" evidence="1">
    <location>
        <begin position="68"/>
        <end position="77"/>
    </location>
</feature>
<reference evidence="2 3" key="1">
    <citation type="journal article" date="2013" name="PLoS ONE">
        <title>Genomic and secretomic analyses reveal unique features of the lignocellulolytic enzyme system of Penicillium decumbens.</title>
        <authorList>
            <person name="Liu G."/>
            <person name="Zhang L."/>
            <person name="Wei X."/>
            <person name="Zou G."/>
            <person name="Qin Y."/>
            <person name="Ma L."/>
            <person name="Li J."/>
            <person name="Zheng H."/>
            <person name="Wang S."/>
            <person name="Wang C."/>
            <person name="Xun L."/>
            <person name="Zhao G.-P."/>
            <person name="Zhou Z."/>
            <person name="Qu Y."/>
        </authorList>
    </citation>
    <scope>NUCLEOTIDE SEQUENCE [LARGE SCALE GENOMIC DNA]</scope>
    <source>
        <strain evidence="3">114-2 / CGMCC 5302</strain>
    </source>
</reference>
<dbReference type="Proteomes" id="UP000019376">
    <property type="component" value="Unassembled WGS sequence"/>
</dbReference>
<evidence type="ECO:0000256" key="1">
    <source>
        <dbReference type="SAM" id="MobiDB-lite"/>
    </source>
</evidence>
<sequence>MPKEDSDAIGADHQESQDGPDLTDRRRRNSYSDGVPHPMHLATADYPGACRERERERERRQQGLVHQSYREERIAAV</sequence>
<feature type="compositionally biased region" description="Basic and acidic residues" evidence="1">
    <location>
        <begin position="50"/>
        <end position="61"/>
    </location>
</feature>